<feature type="transmembrane region" description="Helical" evidence="2">
    <location>
        <begin position="64"/>
        <end position="83"/>
    </location>
</feature>
<keyword evidence="2" id="KW-0472">Membrane</keyword>
<keyword evidence="1" id="KW-0175">Coiled coil</keyword>
<dbReference type="WBParaSite" id="L893_g25855.t1">
    <property type="protein sequence ID" value="L893_g25855.t1"/>
    <property type="gene ID" value="L893_g25855"/>
</dbReference>
<dbReference type="Proteomes" id="UP000095287">
    <property type="component" value="Unplaced"/>
</dbReference>
<name>A0A1I7ZFE9_9BILA</name>
<reference evidence="4" key="1">
    <citation type="submission" date="2016-11" db="UniProtKB">
        <authorList>
            <consortium name="WormBaseParasite"/>
        </authorList>
    </citation>
    <scope>IDENTIFICATION</scope>
</reference>
<accession>A0A1I7ZFE9</accession>
<feature type="coiled-coil region" evidence="1">
    <location>
        <begin position="9"/>
        <end position="43"/>
    </location>
</feature>
<keyword evidence="2" id="KW-1133">Transmembrane helix</keyword>
<organism evidence="3 4">
    <name type="scientific">Steinernema glaseri</name>
    <dbReference type="NCBI Taxonomy" id="37863"/>
    <lineage>
        <taxon>Eukaryota</taxon>
        <taxon>Metazoa</taxon>
        <taxon>Ecdysozoa</taxon>
        <taxon>Nematoda</taxon>
        <taxon>Chromadorea</taxon>
        <taxon>Rhabditida</taxon>
        <taxon>Tylenchina</taxon>
        <taxon>Panagrolaimomorpha</taxon>
        <taxon>Strongyloidoidea</taxon>
        <taxon>Steinernematidae</taxon>
        <taxon>Steinernema</taxon>
    </lineage>
</organism>
<sequence length="87" mass="9965">MQAQGFMGGNTVEQMVQDVQQRMQQIQQQQELQRQQMERLMDRLSILQPAPPQKNQFVKVSVGILLPVTFLTLILAITALVIMTGRR</sequence>
<evidence type="ECO:0000256" key="1">
    <source>
        <dbReference type="SAM" id="Coils"/>
    </source>
</evidence>
<evidence type="ECO:0000313" key="4">
    <source>
        <dbReference type="WBParaSite" id="L893_g25855.t1"/>
    </source>
</evidence>
<protein>
    <submittedName>
        <fullName evidence="4">DUF3040 domain-containing protein</fullName>
    </submittedName>
</protein>
<dbReference type="AlphaFoldDB" id="A0A1I7ZFE9"/>
<keyword evidence="3" id="KW-1185">Reference proteome</keyword>
<evidence type="ECO:0000256" key="2">
    <source>
        <dbReference type="SAM" id="Phobius"/>
    </source>
</evidence>
<evidence type="ECO:0000313" key="3">
    <source>
        <dbReference type="Proteomes" id="UP000095287"/>
    </source>
</evidence>
<proteinExistence type="predicted"/>
<keyword evidence="2" id="KW-0812">Transmembrane</keyword>